<feature type="domain" description="Helicase-associated" evidence="2">
    <location>
        <begin position="826"/>
        <end position="893"/>
    </location>
</feature>
<feature type="compositionally biased region" description="Acidic residues" evidence="1">
    <location>
        <begin position="996"/>
        <end position="1006"/>
    </location>
</feature>
<dbReference type="Pfam" id="PF03457">
    <property type="entry name" value="HA"/>
    <property type="match status" value="5"/>
</dbReference>
<feature type="region of interest" description="Disordered" evidence="1">
    <location>
        <begin position="715"/>
        <end position="747"/>
    </location>
</feature>
<dbReference type="EMBL" id="HBNS01042709">
    <property type="protein sequence ID" value="CAE4641864.1"/>
    <property type="molecule type" value="Transcribed_RNA"/>
</dbReference>
<dbReference type="EMBL" id="HBNS01042706">
    <property type="protein sequence ID" value="CAE4641859.1"/>
    <property type="molecule type" value="Transcribed_RNA"/>
</dbReference>
<organism evidence="4">
    <name type="scientific">Ditylum brightwellii</name>
    <dbReference type="NCBI Taxonomy" id="49249"/>
    <lineage>
        <taxon>Eukaryota</taxon>
        <taxon>Sar</taxon>
        <taxon>Stramenopiles</taxon>
        <taxon>Ochrophyta</taxon>
        <taxon>Bacillariophyta</taxon>
        <taxon>Mediophyceae</taxon>
        <taxon>Lithodesmiophycidae</taxon>
        <taxon>Lithodesmiales</taxon>
        <taxon>Lithodesmiaceae</taxon>
        <taxon>Ditylum</taxon>
    </lineage>
</organism>
<dbReference type="InterPro" id="IPR005114">
    <property type="entry name" value="Helicase_assoc"/>
</dbReference>
<feature type="domain" description="Helicase-associated" evidence="2">
    <location>
        <begin position="751"/>
        <end position="817"/>
    </location>
</feature>
<evidence type="ECO:0000259" key="2">
    <source>
        <dbReference type="Pfam" id="PF03457"/>
    </source>
</evidence>
<sequence>MTNGRIEKLEALGFEWVVASSWDLRYDELVDFVNENGHANVPSDYPANAELAEWTRTQRRQYKLLKQNRPTQLTMERIKLLDGLNFPWLRGRRQRWLEHWNRIYDELMEYKNVNGHVDVPPGHITEKGTRLGMWCRTQRRSYNHLKQKKNNSIKNVSSLTEDQINLLEKISFKWTMYKNPYRSATLRFMDEEAVVANCHEDGGDSTLQKRETDDCFDYIDTNDDDDDSIHHDNDVDPIAVRNLNSWPPSQQQQLEAPTGMTPACAGQTGGGDFCNLGGPPPHHAFPPPPVAPRTDIAVEANLITEGTNFNSAGQPSFNLGETHFITNRTSQNTGVTNFVAGGPSPSLHTPPPLGAHFNPGGGGGVANFNSGPSDSGPDFNYALKSNFNPPAGGGGAHHNMGNISYINRGITFNVDGGKTSFNQSNETSFDCVGPLPGHSMDANGSNFNTGGGGNGGDVNFVNAVSRGNINTNPTNFNTNEQMLGISTAGHVALPPKTWNYDAPVPWIDNGTIPDNAATTAPPAVAWGIANDAENHVRAPHNYACNQVQESRHNSEDNNLMRNIGIPPTCAIPMHQEQQHIHPVCNTPIQQQQQHSIDPGVMDNGAYDPASNQTQGEWQGLWGDDSVAMETDTPAVSGINQSQHDQAPQQMTHGSDRTGPMWQDFGPPYAHHLPNASNGQSGDSNDNITDQVSIDLPIELTGRDFVERKNSTNVLSVGGTNASKGIKKTKPQKKNVKKKENSNPMGSEQTESIWMQRLKSLKQFKEKNGHLMVPAKYKVDTKLGSWVRNQRYQFQKRAQGKPSRLSYEKVRILEELGFVWQAKEDNEDLWNRMFKALQEYKSTHGNCLLPRAYPPNPSLPSWVITQRYQYKLLKNGQRSLMTEERIQLLEELDFKWTIRERIPYSWQHRYLELKDYKRDYGDCMVPQGYKRNEPLGRWVAKQRREYRLWKEGKESTITETRIQALESIGFKFENYQKLKRKKKELESNNDPNNSDASDNDESIDGATDDMKEYSTENVCEVENDGHIVMKMLNAETNIDQAIINSHNESEDATTTQ</sequence>
<feature type="domain" description="Helicase-associated" evidence="2">
    <location>
        <begin position="98"/>
        <end position="172"/>
    </location>
</feature>
<proteinExistence type="predicted"/>
<evidence type="ECO:0000256" key="1">
    <source>
        <dbReference type="SAM" id="MobiDB-lite"/>
    </source>
</evidence>
<dbReference type="PANTHER" id="PTHR33418">
    <property type="entry name" value="HELICASE-ASSOCIATED"/>
    <property type="match status" value="1"/>
</dbReference>
<gene>
    <name evidence="3" type="ORF">DBRI00130_LOCUS33189</name>
    <name evidence="4" type="ORF">DBRI00130_LOCUS33192</name>
</gene>
<reference evidence="4" key="1">
    <citation type="submission" date="2021-01" db="EMBL/GenBank/DDBJ databases">
        <authorList>
            <person name="Corre E."/>
            <person name="Pelletier E."/>
            <person name="Niang G."/>
            <person name="Scheremetjew M."/>
            <person name="Finn R."/>
            <person name="Kale V."/>
            <person name="Holt S."/>
            <person name="Cochrane G."/>
            <person name="Meng A."/>
            <person name="Brown T."/>
            <person name="Cohen L."/>
        </authorList>
    </citation>
    <scope>NUCLEOTIDE SEQUENCE</scope>
    <source>
        <strain evidence="4">GSO104</strain>
    </source>
</reference>
<feature type="region of interest" description="Disordered" evidence="1">
    <location>
        <begin position="343"/>
        <end position="372"/>
    </location>
</feature>
<dbReference type="PANTHER" id="PTHR33418:SF1">
    <property type="entry name" value="HELICASE-ASSOCIATED DOMAIN-CONTAINING PROTEIN"/>
    <property type="match status" value="1"/>
</dbReference>
<accession>A0A6V2LME7</accession>
<dbReference type="AlphaFoldDB" id="A0A6V2LME7"/>
<name>A0A6V2LME7_9STRA</name>
<evidence type="ECO:0000313" key="4">
    <source>
        <dbReference type="EMBL" id="CAE4641864.1"/>
    </source>
</evidence>
<feature type="region of interest" description="Disordered" evidence="1">
    <location>
        <begin position="662"/>
        <end position="688"/>
    </location>
</feature>
<dbReference type="Gene3D" id="6.10.140.530">
    <property type="match status" value="5"/>
</dbReference>
<feature type="compositionally biased region" description="Polar residues" evidence="1">
    <location>
        <begin position="674"/>
        <end position="688"/>
    </location>
</feature>
<protein>
    <recommendedName>
        <fullName evidence="2">Helicase-associated domain-containing protein</fullName>
    </recommendedName>
</protein>
<feature type="compositionally biased region" description="Basic residues" evidence="1">
    <location>
        <begin position="724"/>
        <end position="736"/>
    </location>
</feature>
<evidence type="ECO:0000313" key="3">
    <source>
        <dbReference type="EMBL" id="CAE4641859.1"/>
    </source>
</evidence>
<feature type="domain" description="Helicase-associated" evidence="2">
    <location>
        <begin position="904"/>
        <end position="969"/>
    </location>
</feature>
<feature type="region of interest" description="Disordered" evidence="1">
    <location>
        <begin position="980"/>
        <end position="1006"/>
    </location>
</feature>
<feature type="domain" description="Helicase-associated" evidence="2">
    <location>
        <begin position="21"/>
        <end position="86"/>
    </location>
</feature>